<dbReference type="GO" id="GO:0003735">
    <property type="term" value="F:structural constituent of ribosome"/>
    <property type="evidence" value="ECO:0007669"/>
    <property type="project" value="InterPro"/>
</dbReference>
<dbReference type="GO" id="GO:0019843">
    <property type="term" value="F:rRNA binding"/>
    <property type="evidence" value="ECO:0007669"/>
    <property type="project" value="UniProtKB-KW"/>
</dbReference>
<dbReference type="CDD" id="cd07026">
    <property type="entry name" value="Ribosomal_L20"/>
    <property type="match status" value="1"/>
</dbReference>
<dbReference type="GeneID" id="38279190"/>
<dbReference type="Gene3D" id="1.10.1900.20">
    <property type="entry name" value="Ribosomal protein L20"/>
    <property type="match status" value="1"/>
</dbReference>
<dbReference type="RefSeq" id="YP_009519257.1">
    <property type="nucleotide sequence ID" value="NC_039524.1"/>
</dbReference>
<gene>
    <name evidence="6" type="primary">rpl20</name>
</gene>
<dbReference type="Pfam" id="PF00453">
    <property type="entry name" value="Ribosomal_L20"/>
    <property type="match status" value="1"/>
</dbReference>
<geneLocation type="chloroplast" evidence="6"/>
<dbReference type="PANTHER" id="PTHR10986">
    <property type="entry name" value="39S RIBOSOMAL PROTEIN L20"/>
    <property type="match status" value="1"/>
</dbReference>
<evidence type="ECO:0000256" key="5">
    <source>
        <dbReference type="RuleBase" id="RU004311"/>
    </source>
</evidence>
<comment type="function">
    <text evidence="5">Binds directly to 23S ribosomal RNA and is necessary for the in vitro assembly process of the 50S ribosomal subunit. It is not involved in the protein synthesizing functions of that subunit.</text>
</comment>
<keyword evidence="6" id="KW-0934">Plastid</keyword>
<reference evidence="6" key="2">
    <citation type="journal article" date="2019" name="Mol. Phylogenet. Evol.">
        <title>Reassessment of the classification of bryopsidales (chlorophyta) based on chloroplast phylogenomic analyses.</title>
        <authorList>
            <person name="Cremen M.C."/>
            <person name="Leliaert F."/>
            <person name="West J."/>
            <person name="Lam D.W."/>
            <person name="Shimada S."/>
            <person name="Lopez-Bautista J.M."/>
            <person name="Verbruggen H."/>
        </authorList>
    </citation>
    <scope>NUCLEOTIDE SEQUENCE</scope>
</reference>
<dbReference type="GO" id="GO:0005840">
    <property type="term" value="C:ribosome"/>
    <property type="evidence" value="ECO:0007669"/>
    <property type="project" value="UniProtKB-KW"/>
</dbReference>
<dbReference type="EMBL" id="MH591107">
    <property type="protein sequence ID" value="AYC65237.1"/>
    <property type="molecule type" value="Genomic_DNA"/>
</dbReference>
<accession>A0A386B0M4</accession>
<comment type="similarity">
    <text evidence="1 4">Belongs to the bacterial ribosomal protein bL20 family.</text>
</comment>
<keyword evidence="2 4" id="KW-0689">Ribosomal protein</keyword>
<dbReference type="SUPFAM" id="SSF74731">
    <property type="entry name" value="Ribosomal protein L20"/>
    <property type="match status" value="1"/>
</dbReference>
<dbReference type="GO" id="GO:1990904">
    <property type="term" value="C:ribonucleoprotein complex"/>
    <property type="evidence" value="ECO:0007669"/>
    <property type="project" value="UniProtKB-KW"/>
</dbReference>
<dbReference type="GO" id="GO:0006412">
    <property type="term" value="P:translation"/>
    <property type="evidence" value="ECO:0007669"/>
    <property type="project" value="InterPro"/>
</dbReference>
<keyword evidence="5" id="KW-0699">rRNA-binding</keyword>
<dbReference type="AlphaFoldDB" id="A0A386B0M4"/>
<dbReference type="InterPro" id="IPR005813">
    <property type="entry name" value="Ribosomal_bL20"/>
</dbReference>
<dbReference type="PRINTS" id="PR00062">
    <property type="entry name" value="RIBOSOMALL20"/>
</dbReference>
<keyword evidence="5" id="KW-0694">RNA-binding</keyword>
<dbReference type="InterPro" id="IPR035566">
    <property type="entry name" value="Ribosomal_protein_bL20_C"/>
</dbReference>
<keyword evidence="3 4" id="KW-0687">Ribonucleoprotein</keyword>
<evidence type="ECO:0000256" key="3">
    <source>
        <dbReference type="ARBA" id="ARBA00023274"/>
    </source>
</evidence>
<evidence type="ECO:0000313" key="6">
    <source>
        <dbReference type="EMBL" id="AYC65237.1"/>
    </source>
</evidence>
<reference evidence="6" key="1">
    <citation type="submission" date="2018-07" db="EMBL/GenBank/DDBJ databases">
        <authorList>
            <person name="Quirk P.G."/>
            <person name="Krulwich T.A."/>
        </authorList>
    </citation>
    <scope>NUCLEOTIDE SEQUENCE</scope>
</reference>
<dbReference type="NCBIfam" id="TIGR01032">
    <property type="entry name" value="rplT_bact"/>
    <property type="match status" value="1"/>
</dbReference>
<evidence type="ECO:0000256" key="4">
    <source>
        <dbReference type="RuleBase" id="RU000561"/>
    </source>
</evidence>
<evidence type="ECO:0000256" key="2">
    <source>
        <dbReference type="ARBA" id="ARBA00022980"/>
    </source>
</evidence>
<name>A0A386B0M4_CODAR</name>
<dbReference type="Gene3D" id="6.10.160.10">
    <property type="match status" value="1"/>
</dbReference>
<organism evidence="6">
    <name type="scientific">Codium arabicum</name>
    <name type="common">Green alga</name>
    <dbReference type="NCBI Taxonomy" id="221038"/>
    <lineage>
        <taxon>Eukaryota</taxon>
        <taxon>Viridiplantae</taxon>
        <taxon>Chlorophyta</taxon>
        <taxon>core chlorophytes</taxon>
        <taxon>Ulvophyceae</taxon>
        <taxon>TCBD clade</taxon>
        <taxon>Bryopsidales</taxon>
        <taxon>Bryopsidineae</taxon>
        <taxon>Codiaceae</taxon>
        <taxon>Codium</taxon>
    </lineage>
</organism>
<proteinExistence type="inferred from homology"/>
<protein>
    <recommendedName>
        <fullName evidence="5">50S ribosomal protein L20</fullName>
    </recommendedName>
</protein>
<evidence type="ECO:0000256" key="1">
    <source>
        <dbReference type="ARBA" id="ARBA00007698"/>
    </source>
</evidence>
<keyword evidence="6" id="KW-0150">Chloroplast</keyword>
<sequence length="109" mass="13167">MIRIKRGKNAKTKRKKILNQTKSFQGSSNKLYSSGRQTLLKANVYNYTHRKLRKRLNRQLWIIRLNAFLNKSNLNYNFFIYKLKFKNIQLNRKICSQLILFDPLFLNNI</sequence>